<dbReference type="AlphaFoldDB" id="A0A450SGI7"/>
<evidence type="ECO:0000313" key="3">
    <source>
        <dbReference type="EMBL" id="VFK09133.1"/>
    </source>
</evidence>
<reference evidence="2" key="1">
    <citation type="submission" date="2019-02" db="EMBL/GenBank/DDBJ databases">
        <authorList>
            <person name="Gruber-Vodicka R. H."/>
            <person name="Seah K. B. B."/>
        </authorList>
    </citation>
    <scope>NUCLEOTIDE SEQUENCE</scope>
    <source>
        <strain evidence="1">BECK_BZ163</strain>
        <strain evidence="3">BECK_BZ164</strain>
        <strain evidence="2">BECK_BZ165</strain>
    </source>
</reference>
<accession>A0A450SGI7</accession>
<evidence type="ECO:0000313" key="2">
    <source>
        <dbReference type="EMBL" id="VFJ52157.1"/>
    </source>
</evidence>
<dbReference type="EMBL" id="CAADFA010000106">
    <property type="protein sequence ID" value="VFJ52157.1"/>
    <property type="molecule type" value="Genomic_DNA"/>
</dbReference>
<proteinExistence type="predicted"/>
<dbReference type="SUPFAM" id="SSF143100">
    <property type="entry name" value="TTHA1013/TTHA0281-like"/>
    <property type="match status" value="1"/>
</dbReference>
<organism evidence="2">
    <name type="scientific">Candidatus Kentrum sp. FM</name>
    <dbReference type="NCBI Taxonomy" id="2126340"/>
    <lineage>
        <taxon>Bacteria</taxon>
        <taxon>Pseudomonadati</taxon>
        <taxon>Pseudomonadota</taxon>
        <taxon>Gammaproteobacteria</taxon>
        <taxon>Candidatus Kentrum</taxon>
    </lineage>
</organism>
<sequence>MMQYKGYLSKVEFDDLANVFHGEVVNIRDVITFQGKTVDELHEAFQASVEDYLAFCVQRNEEPERPFSGRFMVRLSPEQHRRILALAQKAGMNTDMWIAETLVHAAGADS</sequence>
<dbReference type="EMBL" id="CAADEZ010000031">
    <property type="protein sequence ID" value="VFJ46000.1"/>
    <property type="molecule type" value="Genomic_DNA"/>
</dbReference>
<dbReference type="EMBL" id="CAADFL010000096">
    <property type="protein sequence ID" value="VFK09133.1"/>
    <property type="molecule type" value="Genomic_DNA"/>
</dbReference>
<protein>
    <submittedName>
        <fullName evidence="2">Predicted nuclease of the RNAse H fold, HicB family</fullName>
    </submittedName>
</protein>
<evidence type="ECO:0000313" key="1">
    <source>
        <dbReference type="EMBL" id="VFJ46000.1"/>
    </source>
</evidence>
<dbReference type="Pfam" id="PF05534">
    <property type="entry name" value="HicB"/>
    <property type="match status" value="1"/>
</dbReference>
<name>A0A450SGI7_9GAMM</name>
<dbReference type="InterPro" id="IPR008651">
    <property type="entry name" value="Uncharacterised_HicB"/>
</dbReference>
<dbReference type="InterPro" id="IPR035069">
    <property type="entry name" value="TTHA1013/TTHA0281-like"/>
</dbReference>
<gene>
    <name evidence="1" type="ORF">BECKFM1743A_GA0114220_100319</name>
    <name evidence="3" type="ORF">BECKFM1743B_GA0114221_100968</name>
    <name evidence="2" type="ORF">BECKFM1743C_GA0114222_101068</name>
</gene>